<dbReference type="AlphaFoldDB" id="A0ABC9IHW3"/>
<accession>A0ABC9IHW3</accession>
<proteinExistence type="predicted"/>
<evidence type="ECO:0000313" key="1">
    <source>
        <dbReference type="EMBL" id="CDG12165.1"/>
    </source>
</evidence>
<dbReference type="KEGG" id="smac:SMDB11_1591"/>
<reference evidence="1 2" key="1">
    <citation type="submission" date="2013-06" db="EMBL/GenBank/DDBJ databases">
        <authorList>
            <person name="Aslett M."/>
        </authorList>
    </citation>
    <scope>NUCLEOTIDE SEQUENCE [LARGE SCALE GENOMIC DNA]</scope>
    <source>
        <strain evidence="1 2">Db11</strain>
    </source>
</reference>
<evidence type="ECO:0000313" key="2">
    <source>
        <dbReference type="Proteomes" id="UP000018979"/>
    </source>
</evidence>
<organism evidence="1 2">
    <name type="scientific">Serratia marcescens subsp. marcescens Db11</name>
    <dbReference type="NCBI Taxonomy" id="273526"/>
    <lineage>
        <taxon>Bacteria</taxon>
        <taxon>Pseudomonadati</taxon>
        <taxon>Pseudomonadota</taxon>
        <taxon>Gammaproteobacteria</taxon>
        <taxon>Enterobacterales</taxon>
        <taxon>Yersiniaceae</taxon>
        <taxon>Serratia</taxon>
    </lineage>
</organism>
<dbReference type="Proteomes" id="UP000018979">
    <property type="component" value="Chromosome I"/>
</dbReference>
<name>A0ABC9IHW3_SERMA</name>
<sequence length="118" mass="13311">MSHNPVLNHSFFYTIRLPAKNPIRLRPAGRPKWSPTCRRECVCRFRSSVFIPAVGDSHVFAVRHVAAFACLQHQILITQQGVFDALRVGLNGDGARRFLLPASAFNLRRGALRDILVF</sequence>
<reference evidence="2" key="2">
    <citation type="submission" date="2013-11" db="EMBL/GenBank/DDBJ databases">
        <title>Genome sequences of clinical and environmental isolates of Serratia marcescens.</title>
        <authorList>
            <person name="Iguchi A."/>
            <person name="Komatsu H."/>
            <person name="Nagaya Y."/>
            <person name="Ogura Y."/>
            <person name="Katsura K."/>
            <person name="Kurokawa K."/>
            <person name="Ooka T."/>
            <person name="Hattori M."/>
            <person name="Gotoh N."/>
            <person name="Thomson N."/>
            <person name="Hayashi T."/>
        </authorList>
    </citation>
    <scope>NUCLEOTIDE SEQUENCE [LARGE SCALE GENOMIC DNA]</scope>
    <source>
        <strain evidence="2">Db11</strain>
    </source>
</reference>
<protein>
    <submittedName>
        <fullName evidence="1">Uncharacterized protein</fullName>
    </submittedName>
</protein>
<gene>
    <name evidence="1" type="ORF">SMDB11_1591</name>
</gene>
<reference evidence="1 2" key="3">
    <citation type="journal article" date="2014" name="Genome Biol. Evol.">
        <title>Genome evolution and plasticity of Serratia marcescens, an important multidrug-resistant nosocomial pathogen.</title>
        <authorList>
            <person name="Iguchi A."/>
            <person name="Nagaya Y."/>
            <person name="Pradel E."/>
            <person name="Ooka T."/>
            <person name="Ogura Y."/>
            <person name="Katsura K."/>
            <person name="Kurokawa K."/>
            <person name="Oshima K."/>
            <person name="Hattori M."/>
            <person name="Parkhill J."/>
            <person name="Sebaihia M."/>
            <person name="Coulthurst S.J."/>
            <person name="Gotoh N."/>
            <person name="Thomson N.R."/>
            <person name="Ewbank J.J."/>
            <person name="Hayashi T."/>
        </authorList>
    </citation>
    <scope>NUCLEOTIDE SEQUENCE [LARGE SCALE GENOMIC DNA]</scope>
    <source>
        <strain evidence="1 2">Db11</strain>
    </source>
</reference>
<dbReference type="EMBL" id="HG326223">
    <property type="protein sequence ID" value="CDG12165.1"/>
    <property type="molecule type" value="Genomic_DNA"/>
</dbReference>